<keyword evidence="3" id="KW-1003">Cell membrane</keyword>
<dbReference type="SUPFAM" id="SSF161098">
    <property type="entry name" value="MetI-like"/>
    <property type="match status" value="1"/>
</dbReference>
<dbReference type="Gene3D" id="1.10.3720.10">
    <property type="entry name" value="MetI-like"/>
    <property type="match status" value="1"/>
</dbReference>
<dbReference type="CDD" id="cd06261">
    <property type="entry name" value="TM_PBP2"/>
    <property type="match status" value="1"/>
</dbReference>
<evidence type="ECO:0000313" key="10">
    <source>
        <dbReference type="Proteomes" id="UP001138997"/>
    </source>
</evidence>
<feature type="domain" description="ABC transmembrane type-1" evidence="8">
    <location>
        <begin position="72"/>
        <end position="261"/>
    </location>
</feature>
<dbReference type="EMBL" id="JAJOMB010000005">
    <property type="protein sequence ID" value="MCD5311783.1"/>
    <property type="molecule type" value="Genomic_DNA"/>
</dbReference>
<evidence type="ECO:0000256" key="7">
    <source>
        <dbReference type="RuleBase" id="RU363032"/>
    </source>
</evidence>
<comment type="subcellular location">
    <subcellularLocation>
        <location evidence="1 7">Cell membrane</location>
        <topology evidence="1 7">Multi-pass membrane protein</topology>
    </subcellularLocation>
</comment>
<accession>A0A9X1NCV8</accession>
<dbReference type="GO" id="GO:0005886">
    <property type="term" value="C:plasma membrane"/>
    <property type="evidence" value="ECO:0007669"/>
    <property type="project" value="UniProtKB-SubCell"/>
</dbReference>
<dbReference type="RefSeq" id="WP_231441324.1">
    <property type="nucleotide sequence ID" value="NZ_JAJOMB010000005.1"/>
</dbReference>
<evidence type="ECO:0000256" key="5">
    <source>
        <dbReference type="ARBA" id="ARBA00022989"/>
    </source>
</evidence>
<protein>
    <submittedName>
        <fullName evidence="9">Carbohydrate ABC transporter permease</fullName>
    </submittedName>
</protein>
<comment type="caution">
    <text evidence="9">The sequence shown here is derived from an EMBL/GenBank/DDBJ whole genome shotgun (WGS) entry which is preliminary data.</text>
</comment>
<evidence type="ECO:0000256" key="6">
    <source>
        <dbReference type="ARBA" id="ARBA00023136"/>
    </source>
</evidence>
<sequence>MSWRTRRLAGRLVHSALILALATVFLFPLLWVLNTSLAHEGDVYQVPPSFIPGWDWENYTRAWEAAPWPRYFGNTFFIAGCVSALSMLTSLMAGFAFAVMRFRGKAPAFGLVLSVLMIPQTVLLIPNFLLASNLGLLDTYTIQILPWIATAFGIYLVRQAFEKVPGELFEAAEIDGAGPVRMLFSIGAPLVVPSLAIVGLNSFLGSWNSLIWPYIFTSSDEKRPIEVGLQLFYGAEGTDWTGLSAAVVFTTVPLILIYLFAQRYFISDDFGVHGAVRG</sequence>
<dbReference type="GO" id="GO:0055085">
    <property type="term" value="P:transmembrane transport"/>
    <property type="evidence" value="ECO:0007669"/>
    <property type="project" value="InterPro"/>
</dbReference>
<feature type="transmembrane region" description="Helical" evidence="7">
    <location>
        <begin position="144"/>
        <end position="161"/>
    </location>
</feature>
<dbReference type="Proteomes" id="UP001138997">
    <property type="component" value="Unassembled WGS sequence"/>
</dbReference>
<dbReference type="PANTHER" id="PTHR43744">
    <property type="entry name" value="ABC TRANSPORTER PERMEASE PROTEIN MG189-RELATED-RELATED"/>
    <property type="match status" value="1"/>
</dbReference>
<organism evidence="9 10">
    <name type="scientific">Kineosporia babensis</name>
    <dbReference type="NCBI Taxonomy" id="499548"/>
    <lineage>
        <taxon>Bacteria</taxon>
        <taxon>Bacillati</taxon>
        <taxon>Actinomycetota</taxon>
        <taxon>Actinomycetes</taxon>
        <taxon>Kineosporiales</taxon>
        <taxon>Kineosporiaceae</taxon>
        <taxon>Kineosporia</taxon>
    </lineage>
</organism>
<reference evidence="9" key="1">
    <citation type="submission" date="2021-11" db="EMBL/GenBank/DDBJ databases">
        <title>Streptomyces corallinus and Kineosporia corallina sp. nov., two new coral-derived marine actinobacteria.</title>
        <authorList>
            <person name="Buangrab K."/>
            <person name="Sutthacheep M."/>
            <person name="Yeemin T."/>
            <person name="Harunari E."/>
            <person name="Igarashi Y."/>
            <person name="Sripreechasak P."/>
            <person name="Kanchanasin P."/>
            <person name="Tanasupawat S."/>
            <person name="Phongsopitanun W."/>
        </authorList>
    </citation>
    <scope>NUCLEOTIDE SEQUENCE</scope>
    <source>
        <strain evidence="9">JCM 31032</strain>
    </source>
</reference>
<dbReference type="AlphaFoldDB" id="A0A9X1NCV8"/>
<keyword evidence="5 7" id="KW-1133">Transmembrane helix</keyword>
<feature type="transmembrane region" description="Helical" evidence="7">
    <location>
        <begin position="240"/>
        <end position="261"/>
    </location>
</feature>
<evidence type="ECO:0000256" key="3">
    <source>
        <dbReference type="ARBA" id="ARBA00022475"/>
    </source>
</evidence>
<feature type="transmembrane region" description="Helical" evidence="7">
    <location>
        <begin position="182"/>
        <end position="204"/>
    </location>
</feature>
<name>A0A9X1NCV8_9ACTN</name>
<dbReference type="InterPro" id="IPR000515">
    <property type="entry name" value="MetI-like"/>
</dbReference>
<feature type="transmembrane region" description="Helical" evidence="7">
    <location>
        <begin position="12"/>
        <end position="33"/>
    </location>
</feature>
<dbReference type="InterPro" id="IPR035906">
    <property type="entry name" value="MetI-like_sf"/>
</dbReference>
<evidence type="ECO:0000256" key="1">
    <source>
        <dbReference type="ARBA" id="ARBA00004651"/>
    </source>
</evidence>
<feature type="transmembrane region" description="Helical" evidence="7">
    <location>
        <begin position="76"/>
        <end position="99"/>
    </location>
</feature>
<keyword evidence="6 7" id="KW-0472">Membrane</keyword>
<comment type="similarity">
    <text evidence="7">Belongs to the binding-protein-dependent transport system permease family.</text>
</comment>
<gene>
    <name evidence="9" type="ORF">LR394_12810</name>
</gene>
<evidence type="ECO:0000313" key="9">
    <source>
        <dbReference type="EMBL" id="MCD5311783.1"/>
    </source>
</evidence>
<keyword evidence="2 7" id="KW-0813">Transport</keyword>
<dbReference type="PANTHER" id="PTHR43744:SF12">
    <property type="entry name" value="ABC TRANSPORTER PERMEASE PROTEIN MG189-RELATED"/>
    <property type="match status" value="1"/>
</dbReference>
<proteinExistence type="inferred from homology"/>
<evidence type="ECO:0000259" key="8">
    <source>
        <dbReference type="PROSITE" id="PS50928"/>
    </source>
</evidence>
<feature type="transmembrane region" description="Helical" evidence="7">
    <location>
        <begin position="111"/>
        <end position="132"/>
    </location>
</feature>
<evidence type="ECO:0000256" key="4">
    <source>
        <dbReference type="ARBA" id="ARBA00022692"/>
    </source>
</evidence>
<dbReference type="Pfam" id="PF00528">
    <property type="entry name" value="BPD_transp_1"/>
    <property type="match status" value="1"/>
</dbReference>
<evidence type="ECO:0000256" key="2">
    <source>
        <dbReference type="ARBA" id="ARBA00022448"/>
    </source>
</evidence>
<keyword evidence="4 7" id="KW-0812">Transmembrane</keyword>
<dbReference type="PROSITE" id="PS50928">
    <property type="entry name" value="ABC_TM1"/>
    <property type="match status" value="1"/>
</dbReference>
<keyword evidence="10" id="KW-1185">Reference proteome</keyword>